<gene>
    <name evidence="1" type="ORF">Cvel_15009</name>
</gene>
<dbReference type="EMBL" id="CDMZ01000102">
    <property type="protein sequence ID" value="CEM06662.1"/>
    <property type="molecule type" value="Genomic_DNA"/>
</dbReference>
<dbReference type="PhylomeDB" id="A0A0G4F3A3"/>
<sequence length="457" mass="51821">MEEADNRSDRIQEVEGQNTASCLFPDFVLEGKEFEGLRNAAARIVELKTQVNKLLPTAPRVPNGLLAELSNHDFQELLCKAAAFLDLLCPLATSLDTARSRLKVELREAQQRLQMHSCPQTSGSHTKTSSPEWMGSFIVLQLLMVKNFFYSVMWFFGLQTQDFDQTKEVFDDYRRVRKSKCSCCERKQESSQLFSANLRALNSCGAKILGYLLSRWPRLNEKLWQSKPFFWSLKKNILQTIRDPNETSGLESALKFLHFLTEQKSHHREAVEALSACAAPGASKAEKEGMDLSLLFRGCFRLAVGIAEKEKRVRVRPPNPKEHSHRIITAWDNAVGILRSISTLQDQRKAEKEAFASPHATTDAMTLYAHALRAYSEKAETCVTEMSQMSFRAKAIEVCFQNPKIAKQVEKEKTKEILQTLQSLVELQKSLKPNSHAGTYIALLMLRLQESPNFSAE</sequence>
<accession>A0A0G4F3A3</accession>
<reference evidence="1" key="1">
    <citation type="submission" date="2014-11" db="EMBL/GenBank/DDBJ databases">
        <authorList>
            <person name="Otto D Thomas"/>
            <person name="Naeem Raeece"/>
        </authorList>
    </citation>
    <scope>NUCLEOTIDE SEQUENCE</scope>
</reference>
<name>A0A0G4F3A3_9ALVE</name>
<evidence type="ECO:0000313" key="1">
    <source>
        <dbReference type="EMBL" id="CEM06662.1"/>
    </source>
</evidence>
<organism evidence="1">
    <name type="scientific">Chromera velia CCMP2878</name>
    <dbReference type="NCBI Taxonomy" id="1169474"/>
    <lineage>
        <taxon>Eukaryota</taxon>
        <taxon>Sar</taxon>
        <taxon>Alveolata</taxon>
        <taxon>Colpodellida</taxon>
        <taxon>Chromeraceae</taxon>
        <taxon>Chromera</taxon>
    </lineage>
</organism>
<protein>
    <submittedName>
        <fullName evidence="1">Uncharacterized protein</fullName>
    </submittedName>
</protein>
<dbReference type="VEuPathDB" id="CryptoDB:Cvel_15009"/>
<proteinExistence type="predicted"/>
<dbReference type="AlphaFoldDB" id="A0A0G4F3A3"/>